<dbReference type="OMA" id="FTWARLA"/>
<sequence length="200" mass="22188">MATINGFHLHMSSLRSQEHKSQVPHGTNLLCLHESTPNPRSSSFNKVPRKPSHDYRLITKATSHASDSSPPEPHQVPAKSPFSAWKHWILGLTLSILVPSFRHKGGPFLALKSKVDVAMETVESVTEVVEELAEEVEKVSEQVADKLPDDAKLKKAMESVEHLAEEAVEKAKLAEDIIHKVKEVEEEVEEALIDGSDKKP</sequence>
<dbReference type="PANTHER" id="PTHR33735:SF23">
    <property type="entry name" value="PTERIN-BINDING DOMAIN-CONTAINING PROTEIN"/>
    <property type="match status" value="1"/>
</dbReference>
<dbReference type="PANTHER" id="PTHR33735">
    <property type="entry name" value="EXPRESSED PROTEIN"/>
    <property type="match status" value="1"/>
</dbReference>
<dbReference type="STRING" id="74649.A0A2P6RQ55"/>
<name>A0A2P6RQ55_ROSCH</name>
<protein>
    <submittedName>
        <fullName evidence="2">Uncharacterized protein</fullName>
    </submittedName>
</protein>
<keyword evidence="1" id="KW-0175">Coiled coil</keyword>
<accession>A0A2P6RQ55</accession>
<evidence type="ECO:0000313" key="2">
    <source>
        <dbReference type="EMBL" id="PRQ48575.1"/>
    </source>
</evidence>
<proteinExistence type="predicted"/>
<keyword evidence="3" id="KW-1185">Reference proteome</keyword>
<dbReference type="Gramene" id="PRQ48575">
    <property type="protein sequence ID" value="PRQ48575"/>
    <property type="gene ID" value="RchiOBHm_Chr2g0112261"/>
</dbReference>
<dbReference type="OrthoDB" id="1927611at2759"/>
<dbReference type="Proteomes" id="UP000238479">
    <property type="component" value="Chromosome 2"/>
</dbReference>
<organism evidence="2 3">
    <name type="scientific">Rosa chinensis</name>
    <name type="common">China rose</name>
    <dbReference type="NCBI Taxonomy" id="74649"/>
    <lineage>
        <taxon>Eukaryota</taxon>
        <taxon>Viridiplantae</taxon>
        <taxon>Streptophyta</taxon>
        <taxon>Embryophyta</taxon>
        <taxon>Tracheophyta</taxon>
        <taxon>Spermatophyta</taxon>
        <taxon>Magnoliopsida</taxon>
        <taxon>eudicotyledons</taxon>
        <taxon>Gunneridae</taxon>
        <taxon>Pentapetalae</taxon>
        <taxon>rosids</taxon>
        <taxon>fabids</taxon>
        <taxon>Rosales</taxon>
        <taxon>Rosaceae</taxon>
        <taxon>Rosoideae</taxon>
        <taxon>Rosoideae incertae sedis</taxon>
        <taxon>Rosa</taxon>
    </lineage>
</organism>
<gene>
    <name evidence="2" type="ORF">RchiOBHm_Chr2g0112261</name>
</gene>
<dbReference type="EMBL" id="PDCK01000040">
    <property type="protein sequence ID" value="PRQ48575.1"/>
    <property type="molecule type" value="Genomic_DNA"/>
</dbReference>
<reference evidence="2 3" key="1">
    <citation type="journal article" date="2018" name="Nat. Genet.">
        <title>The Rosa genome provides new insights in the design of modern roses.</title>
        <authorList>
            <person name="Bendahmane M."/>
        </authorList>
    </citation>
    <scope>NUCLEOTIDE SEQUENCE [LARGE SCALE GENOMIC DNA]</scope>
    <source>
        <strain evidence="3">cv. Old Blush</strain>
    </source>
</reference>
<dbReference type="AlphaFoldDB" id="A0A2P6RQ55"/>
<comment type="caution">
    <text evidence="2">The sequence shown here is derived from an EMBL/GenBank/DDBJ whole genome shotgun (WGS) entry which is preliminary data.</text>
</comment>
<feature type="coiled-coil region" evidence="1">
    <location>
        <begin position="115"/>
        <end position="142"/>
    </location>
</feature>
<evidence type="ECO:0000256" key="1">
    <source>
        <dbReference type="SAM" id="Coils"/>
    </source>
</evidence>
<evidence type="ECO:0000313" key="3">
    <source>
        <dbReference type="Proteomes" id="UP000238479"/>
    </source>
</evidence>